<dbReference type="Proteomes" id="UP000029714">
    <property type="component" value="Unassembled WGS sequence"/>
</dbReference>
<accession>A0A099B8P6</accession>
<dbReference type="RefSeq" id="WP_034569293.1">
    <property type="nucleotide sequence ID" value="NZ_JRMP02000007.1"/>
</dbReference>
<proteinExistence type="predicted"/>
<comment type="caution">
    <text evidence="2">The sequence shown here is derived from an EMBL/GenBank/DDBJ whole genome shotgun (WGS) entry which is preliminary data.</text>
</comment>
<gene>
    <name evidence="1" type="ORF">DCO61_02180</name>
    <name evidence="2" type="ORF">LS64_005510</name>
</gene>
<reference evidence="2" key="3">
    <citation type="submission" date="2018-04" db="EMBL/GenBank/DDBJ databases">
        <authorList>
            <person name="Sheh A."/>
            <person name="Shen Z."/>
            <person name="Mannion A.J."/>
            <person name="Fox J.G."/>
        </authorList>
    </citation>
    <scope>NUCLEOTIDE SEQUENCE</scope>
    <source>
        <strain evidence="2">MIT 97-6194</strain>
    </source>
</reference>
<reference evidence="1 4" key="4">
    <citation type="submission" date="2019-12" db="EMBL/GenBank/DDBJ databases">
        <title>Multi-Generational Helicobacter saguini Isolates.</title>
        <authorList>
            <person name="Mannion A."/>
            <person name="Shen Z."/>
            <person name="Fox J.G."/>
        </authorList>
    </citation>
    <scope>NUCLEOTIDE SEQUENCE [LARGE SCALE GENOMIC DNA]</scope>
    <source>
        <strain evidence="1">16-048</strain>
        <strain evidence="4">16-048 (F4)</strain>
    </source>
</reference>
<protein>
    <submittedName>
        <fullName evidence="2">Uncharacterized protein</fullName>
    </submittedName>
</protein>
<dbReference type="AlphaFoldDB" id="A0A099B8P6"/>
<organism evidence="2 3">
    <name type="scientific">Helicobacter saguini</name>
    <dbReference type="NCBI Taxonomy" id="1548018"/>
    <lineage>
        <taxon>Bacteria</taxon>
        <taxon>Pseudomonadati</taxon>
        <taxon>Campylobacterota</taxon>
        <taxon>Epsilonproteobacteria</taxon>
        <taxon>Campylobacterales</taxon>
        <taxon>Helicobacteraceae</taxon>
        <taxon>Helicobacter</taxon>
    </lineage>
</organism>
<evidence type="ECO:0000313" key="1">
    <source>
        <dbReference type="EMBL" id="MWV68861.1"/>
    </source>
</evidence>
<reference evidence="2 3" key="2">
    <citation type="journal article" date="2016" name="Infect. Immun.">
        <title>Helicobacter saguini, a Novel Helicobacter Isolated from Cotton-Top Tamarins with Ulcerative Colitis, Has Proinflammatory Properties and Induces Typhlocolitis and Dysplasia in Gnotobiotic IL-10-/- Mice.</title>
        <authorList>
            <person name="Shen Z."/>
            <person name="Mannion A."/>
            <person name="Whary M.T."/>
            <person name="Muthupalani S."/>
            <person name="Sheh A."/>
            <person name="Feng Y."/>
            <person name="Gong G."/>
            <person name="Vandamme P."/>
            <person name="Holcombe H.R."/>
            <person name="Paster B.J."/>
            <person name="Fox J.G."/>
        </authorList>
    </citation>
    <scope>NUCLEOTIDE SEQUENCE [LARGE SCALE GENOMIC DNA]</scope>
    <source>
        <strain evidence="2 3">MIT 97-6194</strain>
    </source>
</reference>
<name>A0A099B8P6_9HELI</name>
<reference evidence="2 3" key="1">
    <citation type="journal article" date="2014" name="Genome Announc.">
        <title>Draft genome sequences of eight enterohepatic helicobacter species isolated from both laboratory and wild rodents.</title>
        <authorList>
            <person name="Sheh A."/>
            <person name="Shen Z."/>
            <person name="Fox J.G."/>
        </authorList>
    </citation>
    <scope>NUCLEOTIDE SEQUENCE [LARGE SCALE GENOMIC DNA]</scope>
    <source>
        <strain evidence="2 3">MIT 97-6194</strain>
    </source>
</reference>
<dbReference type="Proteomes" id="UP000477070">
    <property type="component" value="Unassembled WGS sequence"/>
</dbReference>
<dbReference type="EMBL" id="JRMP02000007">
    <property type="protein sequence ID" value="TLD94390.1"/>
    <property type="molecule type" value="Genomic_DNA"/>
</dbReference>
<sequence>MLNNEMLEYFKMQVKGNVKAYFGSLDLNKNESKFLKKHIDKMLDSINLSFEIMKKECDLFSDKLAGISDNELLESSLEKLDSISDYLLDNVDFTQDSESIKNDLDSVDFDNVDFVGFIARYRMDSNDSKDSKISKVKAWNEINNILKGKKQGGRNDF</sequence>
<evidence type="ECO:0000313" key="2">
    <source>
        <dbReference type="EMBL" id="TLD94390.1"/>
    </source>
</evidence>
<keyword evidence="3" id="KW-1185">Reference proteome</keyword>
<evidence type="ECO:0000313" key="4">
    <source>
        <dbReference type="Proteomes" id="UP000477070"/>
    </source>
</evidence>
<dbReference type="STRING" id="1548018.LS64_00765"/>
<evidence type="ECO:0000313" key="3">
    <source>
        <dbReference type="Proteomes" id="UP000029714"/>
    </source>
</evidence>
<dbReference type="EMBL" id="QBIU01000001">
    <property type="protein sequence ID" value="MWV68861.1"/>
    <property type="molecule type" value="Genomic_DNA"/>
</dbReference>